<dbReference type="EMBL" id="JWLZ01000035">
    <property type="protein sequence ID" value="KHT64941.1"/>
    <property type="molecule type" value="Genomic_DNA"/>
</dbReference>
<evidence type="ECO:0000256" key="12">
    <source>
        <dbReference type="ARBA" id="ARBA00022695"/>
    </source>
</evidence>
<evidence type="ECO:0000256" key="3">
    <source>
        <dbReference type="ARBA" id="ARBA00005119"/>
    </source>
</evidence>
<keyword evidence="14" id="KW-0443">Lipid metabolism</keyword>
<protein>
    <recommendedName>
        <fullName evidence="7 18">Phosphatidate cytidylyltransferase</fullName>
        <ecNumber evidence="6 18">2.7.7.41</ecNumber>
    </recommendedName>
</protein>
<keyword evidence="17" id="KW-1208">Phospholipid metabolism</keyword>
<dbReference type="UniPathway" id="UPA00557">
    <property type="reaction ID" value="UER00614"/>
</dbReference>
<feature type="transmembrane region" description="Helical" evidence="19">
    <location>
        <begin position="225"/>
        <end position="244"/>
    </location>
</feature>
<evidence type="ECO:0000256" key="6">
    <source>
        <dbReference type="ARBA" id="ARBA00012487"/>
    </source>
</evidence>
<dbReference type="EC" id="2.7.7.41" evidence="6 18"/>
<dbReference type="GO" id="GO:0004605">
    <property type="term" value="F:phosphatidate cytidylyltransferase activity"/>
    <property type="evidence" value="ECO:0007669"/>
    <property type="project" value="UniProtKB-EC"/>
</dbReference>
<evidence type="ECO:0000256" key="19">
    <source>
        <dbReference type="SAM" id="Phobius"/>
    </source>
</evidence>
<dbReference type="InterPro" id="IPR000374">
    <property type="entry name" value="PC_trans"/>
</dbReference>
<comment type="caution">
    <text evidence="20">The sequence shown here is derived from an EMBL/GenBank/DDBJ whole genome shotgun (WGS) entry which is preliminary data.</text>
</comment>
<comment type="pathway">
    <text evidence="4">Lipid metabolism.</text>
</comment>
<comment type="similarity">
    <text evidence="5 18">Belongs to the CDS family.</text>
</comment>
<evidence type="ECO:0000256" key="18">
    <source>
        <dbReference type="RuleBase" id="RU003938"/>
    </source>
</evidence>
<evidence type="ECO:0000256" key="4">
    <source>
        <dbReference type="ARBA" id="ARBA00005189"/>
    </source>
</evidence>
<accession>A0A0B9H1V9</accession>
<comment type="pathway">
    <text evidence="3 18">Phospholipid metabolism; CDP-diacylglycerol biosynthesis; CDP-diacylglycerol from sn-glycerol 3-phosphate: step 3/3.</text>
</comment>
<evidence type="ECO:0000256" key="1">
    <source>
        <dbReference type="ARBA" id="ARBA00001698"/>
    </source>
</evidence>
<keyword evidence="15 19" id="KW-0472">Membrane</keyword>
<feature type="transmembrane region" description="Helical" evidence="19">
    <location>
        <begin position="125"/>
        <end position="145"/>
    </location>
</feature>
<gene>
    <name evidence="20" type="ORF">RJ45_03790</name>
</gene>
<feature type="transmembrane region" description="Helical" evidence="19">
    <location>
        <begin position="197"/>
        <end position="219"/>
    </location>
</feature>
<evidence type="ECO:0000313" key="21">
    <source>
        <dbReference type="Proteomes" id="UP000031278"/>
    </source>
</evidence>
<dbReference type="GO" id="GO:0005886">
    <property type="term" value="C:plasma membrane"/>
    <property type="evidence" value="ECO:0007669"/>
    <property type="project" value="UniProtKB-SubCell"/>
</dbReference>
<feature type="transmembrane region" description="Helical" evidence="19">
    <location>
        <begin position="58"/>
        <end position="85"/>
    </location>
</feature>
<comment type="catalytic activity">
    <reaction evidence="1 18">
        <text>a 1,2-diacyl-sn-glycero-3-phosphate + CTP + H(+) = a CDP-1,2-diacyl-sn-glycerol + diphosphate</text>
        <dbReference type="Rhea" id="RHEA:16229"/>
        <dbReference type="ChEBI" id="CHEBI:15378"/>
        <dbReference type="ChEBI" id="CHEBI:33019"/>
        <dbReference type="ChEBI" id="CHEBI:37563"/>
        <dbReference type="ChEBI" id="CHEBI:58332"/>
        <dbReference type="ChEBI" id="CHEBI:58608"/>
        <dbReference type="EC" id="2.7.7.41"/>
    </reaction>
</comment>
<keyword evidence="10 18" id="KW-0808">Transferase</keyword>
<evidence type="ECO:0000256" key="7">
    <source>
        <dbReference type="ARBA" id="ARBA00019373"/>
    </source>
</evidence>
<dbReference type="AlphaFoldDB" id="A0A0B9H1V9"/>
<reference evidence="20 21" key="1">
    <citation type="submission" date="2014-12" db="EMBL/GenBank/DDBJ databases">
        <title>Genome sequencing of Photobacterium gaetbulicola AD005a.</title>
        <authorList>
            <person name="Adrian T.G.S."/>
            <person name="Chan K.G."/>
        </authorList>
    </citation>
    <scope>NUCLEOTIDE SEQUENCE [LARGE SCALE GENOMIC DNA]</scope>
    <source>
        <strain evidence="20 21">AD005a</strain>
    </source>
</reference>
<dbReference type="PROSITE" id="PS01315">
    <property type="entry name" value="CDS"/>
    <property type="match status" value="1"/>
</dbReference>
<sequence>MRGRSLLKQRIITAVILAPLVIAGIFLLPFPAFIAALAAVTLLGFWEWTQFVETKSRIVAMVIPTVALLASLLVMPTDVAALSALASSHQAMLLAGGLWWVVASALAISYPGSTKFWSSVPPLKHLFGLLTLLPFFWSVLMLRAVNYLENPYHGAKLVLLVCFLVWAADTGAYFSGKRFGKHKMAPAVSPNKTIEGLVGGAMLAVAVTWGGAALMGIPFASLSSLLLIAVVSVVASVLGDLVESMFKRAAGIKDSGSILPGHGGILDRIDSLTAALPVFALLYLWLV</sequence>
<keyword evidence="12 18" id="KW-0548">Nucleotidyltransferase</keyword>
<dbReference type="Pfam" id="PF01148">
    <property type="entry name" value="CTP_transf_1"/>
    <property type="match status" value="1"/>
</dbReference>
<dbReference type="GO" id="GO:0016024">
    <property type="term" value="P:CDP-diacylglycerol biosynthetic process"/>
    <property type="evidence" value="ECO:0007669"/>
    <property type="project" value="UniProtKB-UniPathway"/>
</dbReference>
<evidence type="ECO:0000256" key="16">
    <source>
        <dbReference type="ARBA" id="ARBA00023209"/>
    </source>
</evidence>
<dbReference type="Proteomes" id="UP000031278">
    <property type="component" value="Unassembled WGS sequence"/>
</dbReference>
<evidence type="ECO:0000256" key="5">
    <source>
        <dbReference type="ARBA" id="ARBA00010185"/>
    </source>
</evidence>
<evidence type="ECO:0000256" key="17">
    <source>
        <dbReference type="ARBA" id="ARBA00023264"/>
    </source>
</evidence>
<keyword evidence="11 18" id="KW-0812">Transmembrane</keyword>
<dbReference type="PANTHER" id="PTHR46382:SF1">
    <property type="entry name" value="PHOSPHATIDATE CYTIDYLYLTRANSFERASE"/>
    <property type="match status" value="1"/>
</dbReference>
<proteinExistence type="inferred from homology"/>
<evidence type="ECO:0000313" key="20">
    <source>
        <dbReference type="EMBL" id="KHT64941.1"/>
    </source>
</evidence>
<evidence type="ECO:0000256" key="14">
    <source>
        <dbReference type="ARBA" id="ARBA00023098"/>
    </source>
</evidence>
<evidence type="ECO:0000256" key="8">
    <source>
        <dbReference type="ARBA" id="ARBA00022475"/>
    </source>
</evidence>
<evidence type="ECO:0000256" key="10">
    <source>
        <dbReference type="ARBA" id="ARBA00022679"/>
    </source>
</evidence>
<evidence type="ECO:0000256" key="13">
    <source>
        <dbReference type="ARBA" id="ARBA00022989"/>
    </source>
</evidence>
<feature type="transmembrane region" description="Helical" evidence="19">
    <location>
        <begin position="20"/>
        <end position="46"/>
    </location>
</feature>
<evidence type="ECO:0000256" key="9">
    <source>
        <dbReference type="ARBA" id="ARBA00022516"/>
    </source>
</evidence>
<dbReference type="PANTHER" id="PTHR46382">
    <property type="entry name" value="PHOSPHATIDATE CYTIDYLYLTRANSFERASE"/>
    <property type="match status" value="1"/>
</dbReference>
<keyword evidence="8" id="KW-1003">Cell membrane</keyword>
<comment type="subcellular location">
    <subcellularLocation>
        <location evidence="2">Cell membrane</location>
        <topology evidence="2">Multi-pass membrane protein</topology>
    </subcellularLocation>
</comment>
<feature type="transmembrane region" description="Helical" evidence="19">
    <location>
        <begin position="91"/>
        <end position="113"/>
    </location>
</feature>
<organism evidence="20 21">
    <name type="scientific">Photobacterium gaetbulicola</name>
    <dbReference type="NCBI Taxonomy" id="1295392"/>
    <lineage>
        <taxon>Bacteria</taxon>
        <taxon>Pseudomonadati</taxon>
        <taxon>Pseudomonadota</taxon>
        <taxon>Gammaproteobacteria</taxon>
        <taxon>Vibrionales</taxon>
        <taxon>Vibrionaceae</taxon>
        <taxon>Photobacterium</taxon>
    </lineage>
</organism>
<keyword evidence="13 19" id="KW-1133">Transmembrane helix</keyword>
<evidence type="ECO:0000256" key="15">
    <source>
        <dbReference type="ARBA" id="ARBA00023136"/>
    </source>
</evidence>
<name>A0A0B9H1V9_9GAMM</name>
<keyword evidence="16" id="KW-0594">Phospholipid biosynthesis</keyword>
<evidence type="ECO:0000256" key="11">
    <source>
        <dbReference type="ARBA" id="ARBA00022692"/>
    </source>
</evidence>
<keyword evidence="9" id="KW-0444">Lipid biosynthesis</keyword>
<feature type="transmembrane region" description="Helical" evidence="19">
    <location>
        <begin position="157"/>
        <end position="176"/>
    </location>
</feature>
<evidence type="ECO:0000256" key="2">
    <source>
        <dbReference type="ARBA" id="ARBA00004651"/>
    </source>
</evidence>